<organism evidence="1">
    <name type="scientific">uncultured Muribaculaceae bacterium</name>
    <dbReference type="NCBI Taxonomy" id="2301481"/>
    <lineage>
        <taxon>Bacteria</taxon>
        <taxon>Pseudomonadati</taxon>
        <taxon>Bacteroidota</taxon>
        <taxon>Bacteroidia</taxon>
        <taxon>Bacteroidales</taxon>
        <taxon>Muribaculaceae</taxon>
        <taxon>environmental samples</taxon>
    </lineage>
</organism>
<dbReference type="AlphaFoldDB" id="A0A6G8F3U8"/>
<evidence type="ECO:0000313" key="1">
    <source>
        <dbReference type="EMBL" id="QIM10838.1"/>
    </source>
</evidence>
<accession>A0A6G8F3U8</accession>
<gene>
    <name evidence="1" type="ORF">Muribac1_0470</name>
</gene>
<proteinExistence type="predicted"/>
<sequence length="120" mass="13868">MSRKYSPAQKEEMMKRWQSVTRSGGVLVSPFYGPEEKKLRNEFIDKGAAIIHIQAEGFPERFSPKGKYFSLCEEGRLLIIGEEIYSMKKFELSRKVALALNDFARWIADAPHDNWKIIKG</sequence>
<protein>
    <submittedName>
        <fullName evidence="1">Uncharacterized protein</fullName>
    </submittedName>
</protein>
<reference evidence="1" key="1">
    <citation type="journal article" date="2020" name="J. ISSAAS">
        <title>Lactobacilli and other gastrointestinal microbiota of Peromyscus leucopus, reservoir host for agents of Lyme disease and other zoonoses in North America.</title>
        <authorList>
            <person name="Milovic A."/>
            <person name="Bassam K."/>
            <person name="Shao H."/>
            <person name="Chatzistamou I."/>
            <person name="Tufts D.M."/>
            <person name="Diuk-Wasser M."/>
            <person name="Barbour A.G."/>
        </authorList>
    </citation>
    <scope>NUCLEOTIDE SEQUENCE</scope>
    <source>
        <strain evidence="1">LL71</strain>
    </source>
</reference>
<name>A0A6G8F3U8_9BACT</name>
<dbReference type="EMBL" id="MT002444">
    <property type="protein sequence ID" value="QIM10838.1"/>
    <property type="molecule type" value="Genomic_DNA"/>
</dbReference>